<reference evidence="5 6" key="1">
    <citation type="submission" date="2017-08" db="EMBL/GenBank/DDBJ databases">
        <title>Complete Genome Sequence of Bacillus kochii Oregon-R-modENCODE STRAIN BDGP4, isolated from Drosophila melanogaster gut.</title>
        <authorList>
            <person name="Wan K.H."/>
            <person name="Yu C."/>
            <person name="Park S."/>
            <person name="Hammonds A.S."/>
            <person name="Booth B.W."/>
            <person name="Celniker S.E."/>
        </authorList>
    </citation>
    <scope>NUCLEOTIDE SEQUENCE [LARGE SCALE GENOMIC DNA]</scope>
    <source>
        <strain evidence="5 6">BDGP4</strain>
    </source>
</reference>
<dbReference type="AlphaFoldDB" id="A0A248TI18"/>
<dbReference type="Gene3D" id="1.10.10.2840">
    <property type="entry name" value="PucR C-terminal helix-turn-helix domain"/>
    <property type="match status" value="1"/>
</dbReference>
<sequence length="362" mass="41703">MLTREIAAEIVKQTMVRLDRNINIMDDRGKIIASGNPDRINMIHEGATEVLRTGRAVTISDKDIQWKNSYPGVNLPIHFQKKIIGVIGITGDPDEIFEFGELVKMITEMMIQQSFSLDQLEWQQKAKDHLFDDLLQDSIEDSSIEQRFKLFEIHLLPPFQVSVIKTDMPKLKKNDFIQWVERFFPKENTLIGFLGINQQFILHTGLTEEQIIHRYQSFISFIEENQLTARIGLGSNVKTVNNIQHSYQQSISALTLSAESSIFATFKDIEAQALLNELSEASKTYYYTRVLNGLSEKLIETLESLFANNLNLGECAKSLFIHRNSLIYRLKKIKEITGYNPQHTLDAITLQLAIWLRQMHKE</sequence>
<dbReference type="RefSeq" id="WP_095371417.1">
    <property type="nucleotide sequence ID" value="NZ_CANMJM010000009.1"/>
</dbReference>
<comment type="similarity">
    <text evidence="1">Belongs to the CdaR family.</text>
</comment>
<dbReference type="GeneID" id="97218335"/>
<keyword evidence="6" id="KW-1185">Reference proteome</keyword>
<dbReference type="Proteomes" id="UP000215137">
    <property type="component" value="Chromosome"/>
</dbReference>
<accession>A0A248TI18</accession>
<feature type="domain" description="Putative sugar diacid recognition" evidence="2">
    <location>
        <begin position="2"/>
        <end position="133"/>
    </location>
</feature>
<evidence type="ECO:0000259" key="2">
    <source>
        <dbReference type="Pfam" id="PF05651"/>
    </source>
</evidence>
<dbReference type="EMBL" id="CP022983">
    <property type="protein sequence ID" value="ASV67848.1"/>
    <property type="molecule type" value="Genomic_DNA"/>
</dbReference>
<dbReference type="Pfam" id="PF13556">
    <property type="entry name" value="HTH_30"/>
    <property type="match status" value="1"/>
</dbReference>
<dbReference type="PANTHER" id="PTHR33744:SF15">
    <property type="entry name" value="CARBOHYDRATE DIACID REGULATOR"/>
    <property type="match status" value="1"/>
</dbReference>
<evidence type="ECO:0000313" key="5">
    <source>
        <dbReference type="EMBL" id="ASV67848.1"/>
    </source>
</evidence>
<evidence type="ECO:0008006" key="7">
    <source>
        <dbReference type="Google" id="ProtNLM"/>
    </source>
</evidence>
<gene>
    <name evidence="5" type="ORF">CKF48_11325</name>
</gene>
<dbReference type="InterPro" id="IPR051448">
    <property type="entry name" value="CdaR-like_regulators"/>
</dbReference>
<dbReference type="InterPro" id="IPR008599">
    <property type="entry name" value="Diacid_rec"/>
</dbReference>
<dbReference type="InterPro" id="IPR042070">
    <property type="entry name" value="PucR_C-HTH_sf"/>
</dbReference>
<name>A0A248TI18_9BACI</name>
<dbReference type="KEGG" id="bko:CKF48_11325"/>
<dbReference type="InterPro" id="IPR025736">
    <property type="entry name" value="PucR_C-HTH_dom"/>
</dbReference>
<dbReference type="OrthoDB" id="9792148at2"/>
<proteinExistence type="inferred from homology"/>
<evidence type="ECO:0000259" key="3">
    <source>
        <dbReference type="Pfam" id="PF13556"/>
    </source>
</evidence>
<dbReference type="PANTHER" id="PTHR33744">
    <property type="entry name" value="CARBOHYDRATE DIACID REGULATOR"/>
    <property type="match status" value="1"/>
</dbReference>
<protein>
    <recommendedName>
        <fullName evidence="7">Transcriptional regulator</fullName>
    </recommendedName>
</protein>
<dbReference type="Pfam" id="PF17853">
    <property type="entry name" value="GGDEF_2"/>
    <property type="match status" value="1"/>
</dbReference>
<dbReference type="InterPro" id="IPR041522">
    <property type="entry name" value="CdaR_GGDEF"/>
</dbReference>
<evidence type="ECO:0000313" key="6">
    <source>
        <dbReference type="Proteomes" id="UP000215137"/>
    </source>
</evidence>
<evidence type="ECO:0000259" key="4">
    <source>
        <dbReference type="Pfam" id="PF17853"/>
    </source>
</evidence>
<feature type="domain" description="PucR C-terminal helix-turn-helix" evidence="3">
    <location>
        <begin position="298"/>
        <end position="354"/>
    </location>
</feature>
<dbReference type="Pfam" id="PF05651">
    <property type="entry name" value="Diacid_rec"/>
    <property type="match status" value="1"/>
</dbReference>
<feature type="domain" description="CdaR GGDEF-like" evidence="4">
    <location>
        <begin position="140"/>
        <end position="255"/>
    </location>
</feature>
<organism evidence="5 6">
    <name type="scientific">Cytobacillus kochii</name>
    <dbReference type="NCBI Taxonomy" id="859143"/>
    <lineage>
        <taxon>Bacteria</taxon>
        <taxon>Bacillati</taxon>
        <taxon>Bacillota</taxon>
        <taxon>Bacilli</taxon>
        <taxon>Bacillales</taxon>
        <taxon>Bacillaceae</taxon>
        <taxon>Cytobacillus</taxon>
    </lineage>
</organism>
<evidence type="ECO:0000256" key="1">
    <source>
        <dbReference type="ARBA" id="ARBA00006754"/>
    </source>
</evidence>